<protein>
    <submittedName>
        <fullName evidence="3">Uncharacterized protein</fullName>
    </submittedName>
</protein>
<feature type="transmembrane region" description="Helical" evidence="2">
    <location>
        <begin position="38"/>
        <end position="58"/>
    </location>
</feature>
<keyword evidence="2" id="KW-0812">Transmembrane</keyword>
<sequence length="412" mass="45532">MLAKRFIYAIAISASQGLALLVLPVIAAIFWMRCRSTIGRLSLVALAVDILYAALLLLEETVVLDQIWTTPTLCRYALAARLFFMALSTSCTSLLAIYSHIHLMPRYRTKLPNRHLAYGAAWLAMLELVLLTIWSRYPGNMSALQTHMQTNSIEDQTPLEIATAADADAGLQVRMVCAADPTHAIATQLTFGAMVLLLWGLAMYALGSMYRRVHAIRRPTPGIIARRRSIIFAAAALCLNVTPYIVYTLISAMAGHNGASAGGADTAITRLQVNQMDRHRASIHLFRFIAVYMLFSGPLLSLLHWLPLLWCTLRKGDPFVAQRLHARWDRLRMRAAPVSATPRDTTAGSRLNSMLDDYRSSIAAQAMSVRQSYQTDRSSATDASPMSLGEEVRPINNAHTNSDNQAGRMVCD</sequence>
<organism evidence="3 4">
    <name type="scientific">Thamnocephalis sphaerospora</name>
    <dbReference type="NCBI Taxonomy" id="78915"/>
    <lineage>
        <taxon>Eukaryota</taxon>
        <taxon>Fungi</taxon>
        <taxon>Fungi incertae sedis</taxon>
        <taxon>Zoopagomycota</taxon>
        <taxon>Zoopagomycotina</taxon>
        <taxon>Zoopagomycetes</taxon>
        <taxon>Zoopagales</taxon>
        <taxon>Sigmoideomycetaceae</taxon>
        <taxon>Thamnocephalis</taxon>
    </lineage>
</organism>
<feature type="transmembrane region" description="Helical" evidence="2">
    <location>
        <begin position="78"/>
        <end position="103"/>
    </location>
</feature>
<keyword evidence="2" id="KW-1133">Transmembrane helix</keyword>
<evidence type="ECO:0000313" key="4">
    <source>
        <dbReference type="Proteomes" id="UP000271241"/>
    </source>
</evidence>
<feature type="transmembrane region" description="Helical" evidence="2">
    <location>
        <begin position="230"/>
        <end position="250"/>
    </location>
</feature>
<evidence type="ECO:0000256" key="2">
    <source>
        <dbReference type="SAM" id="Phobius"/>
    </source>
</evidence>
<reference evidence="4" key="1">
    <citation type="journal article" date="2018" name="Nat. Microbiol.">
        <title>Leveraging single-cell genomics to expand the fungal tree of life.</title>
        <authorList>
            <person name="Ahrendt S.R."/>
            <person name="Quandt C.A."/>
            <person name="Ciobanu D."/>
            <person name="Clum A."/>
            <person name="Salamov A."/>
            <person name="Andreopoulos B."/>
            <person name="Cheng J.F."/>
            <person name="Woyke T."/>
            <person name="Pelin A."/>
            <person name="Henrissat B."/>
            <person name="Reynolds N.K."/>
            <person name="Benny G.L."/>
            <person name="Smith M.E."/>
            <person name="James T.Y."/>
            <person name="Grigoriev I.V."/>
        </authorList>
    </citation>
    <scope>NUCLEOTIDE SEQUENCE [LARGE SCALE GENOMIC DNA]</scope>
    <source>
        <strain evidence="4">RSA 1356</strain>
    </source>
</reference>
<feature type="region of interest" description="Disordered" evidence="1">
    <location>
        <begin position="373"/>
        <end position="412"/>
    </location>
</feature>
<keyword evidence="2" id="KW-0472">Membrane</keyword>
<dbReference type="Proteomes" id="UP000271241">
    <property type="component" value="Unassembled WGS sequence"/>
</dbReference>
<feature type="transmembrane region" description="Helical" evidence="2">
    <location>
        <begin position="285"/>
        <end position="306"/>
    </location>
</feature>
<dbReference type="EMBL" id="KZ992425">
    <property type="protein sequence ID" value="RKP11146.1"/>
    <property type="molecule type" value="Genomic_DNA"/>
</dbReference>
<feature type="transmembrane region" description="Helical" evidence="2">
    <location>
        <begin position="189"/>
        <end position="210"/>
    </location>
</feature>
<dbReference type="AlphaFoldDB" id="A0A4P9XXN2"/>
<accession>A0A4P9XXN2</accession>
<feature type="transmembrane region" description="Helical" evidence="2">
    <location>
        <begin position="115"/>
        <end position="134"/>
    </location>
</feature>
<name>A0A4P9XXN2_9FUNG</name>
<evidence type="ECO:0000313" key="3">
    <source>
        <dbReference type="EMBL" id="RKP11146.1"/>
    </source>
</evidence>
<keyword evidence="4" id="KW-1185">Reference proteome</keyword>
<feature type="compositionally biased region" description="Polar residues" evidence="1">
    <location>
        <begin position="373"/>
        <end position="384"/>
    </location>
</feature>
<feature type="transmembrane region" description="Helical" evidence="2">
    <location>
        <begin position="6"/>
        <end position="31"/>
    </location>
</feature>
<proteinExistence type="predicted"/>
<evidence type="ECO:0000256" key="1">
    <source>
        <dbReference type="SAM" id="MobiDB-lite"/>
    </source>
</evidence>
<gene>
    <name evidence="3" type="ORF">THASP1DRAFT_27064</name>
</gene>